<dbReference type="InterPro" id="IPR021109">
    <property type="entry name" value="Peptidase_aspartic_dom_sf"/>
</dbReference>
<gene>
    <name evidence="1" type="ORF">LCGC14_0851130</name>
</gene>
<reference evidence="1" key="1">
    <citation type="journal article" date="2015" name="Nature">
        <title>Complex archaea that bridge the gap between prokaryotes and eukaryotes.</title>
        <authorList>
            <person name="Spang A."/>
            <person name="Saw J.H."/>
            <person name="Jorgensen S.L."/>
            <person name="Zaremba-Niedzwiedzka K."/>
            <person name="Martijn J."/>
            <person name="Lind A.E."/>
            <person name="van Eijk R."/>
            <person name="Schleper C."/>
            <person name="Guy L."/>
            <person name="Ettema T.J."/>
        </authorList>
    </citation>
    <scope>NUCLEOTIDE SEQUENCE</scope>
</reference>
<dbReference type="GO" id="GO:0006508">
    <property type="term" value="P:proteolysis"/>
    <property type="evidence" value="ECO:0007669"/>
    <property type="project" value="InterPro"/>
</dbReference>
<dbReference type="GO" id="GO:0006355">
    <property type="term" value="P:regulation of DNA-templated transcription"/>
    <property type="evidence" value="ECO:0007669"/>
    <property type="project" value="InterPro"/>
</dbReference>
<dbReference type="InterPro" id="IPR001969">
    <property type="entry name" value="Aspartic_peptidase_AS"/>
</dbReference>
<proteinExistence type="predicted"/>
<dbReference type="Gene3D" id="2.40.70.10">
    <property type="entry name" value="Acid Proteases"/>
    <property type="match status" value="1"/>
</dbReference>
<comment type="caution">
    <text evidence="1">The sequence shown here is derived from an EMBL/GenBank/DDBJ whole genome shotgun (WGS) entry which is preliminary data.</text>
</comment>
<dbReference type="SUPFAM" id="SSF47598">
    <property type="entry name" value="Ribbon-helix-helix"/>
    <property type="match status" value="1"/>
</dbReference>
<dbReference type="AlphaFoldDB" id="A0A0F9PVJ4"/>
<evidence type="ECO:0000313" key="1">
    <source>
        <dbReference type="EMBL" id="KKN28747.1"/>
    </source>
</evidence>
<dbReference type="EMBL" id="LAZR01002537">
    <property type="protein sequence ID" value="KKN28747.1"/>
    <property type="molecule type" value="Genomic_DNA"/>
</dbReference>
<protein>
    <submittedName>
        <fullName evidence="1">Uncharacterized protein</fullName>
    </submittedName>
</protein>
<dbReference type="SUPFAM" id="SSF50630">
    <property type="entry name" value="Acid proteases"/>
    <property type="match status" value="1"/>
</dbReference>
<dbReference type="PROSITE" id="PS00141">
    <property type="entry name" value="ASP_PROTEASE"/>
    <property type="match status" value="1"/>
</dbReference>
<accession>A0A0F9PVJ4</accession>
<dbReference type="InterPro" id="IPR010985">
    <property type="entry name" value="Ribbon_hlx_hlx"/>
</dbReference>
<sequence length="253" mass="29007">MTIINFKIDEEKKKKIEEITKLKGYKSVSDFIRQIIEKEMDLQNKIDNFLEKNPPLDKKEIDIPDYIPDGKYLGISRNSIVAVGDSAQEVASILAEKFPDSASGILHKGHESETIDFVFSIFSLDESKWYHQYNYKNNYYPLIPFSMPFNDVEITFMGLIDTGATISALDKNIIEEYSIEATKKKEVYTANGIIKVPVYKGLFRYEGNSIELEFISTEITGDFTFHALLGKNFIDKFNILLLGREKLLGIQMI</sequence>
<name>A0A0F9PVJ4_9ZZZZ</name>
<organism evidence="1">
    <name type="scientific">marine sediment metagenome</name>
    <dbReference type="NCBI Taxonomy" id="412755"/>
    <lineage>
        <taxon>unclassified sequences</taxon>
        <taxon>metagenomes</taxon>
        <taxon>ecological metagenomes</taxon>
    </lineage>
</organism>
<dbReference type="GO" id="GO:0004190">
    <property type="term" value="F:aspartic-type endopeptidase activity"/>
    <property type="evidence" value="ECO:0007669"/>
    <property type="project" value="InterPro"/>
</dbReference>